<keyword evidence="5 9" id="KW-0808">Transferase</keyword>
<dbReference type="GO" id="GO:0006099">
    <property type="term" value="P:tricarboxylic acid cycle"/>
    <property type="evidence" value="ECO:0007669"/>
    <property type="project" value="UniProtKB-KW"/>
</dbReference>
<dbReference type="PANTHER" id="PTHR43416:SF5">
    <property type="entry name" value="DIHYDROLIPOYLLYSINE-RESIDUE SUCCINYLTRANSFERASE COMPONENT OF 2-OXOGLUTARATE DEHYDROGENASE COMPLEX, MITOCHONDRIAL"/>
    <property type="match status" value="1"/>
</dbReference>
<evidence type="ECO:0000313" key="13">
    <source>
        <dbReference type="Proteomes" id="UP001162060"/>
    </source>
</evidence>
<dbReference type="InterPro" id="IPR023213">
    <property type="entry name" value="CAT-like_dom_sf"/>
</dbReference>
<keyword evidence="6 9" id="KW-0450">Lipoyl</keyword>
<name>A0AAV1TGP2_9STRA</name>
<evidence type="ECO:0000256" key="2">
    <source>
        <dbReference type="ARBA" id="ARBA00005145"/>
    </source>
</evidence>
<keyword evidence="4" id="KW-0816">Tricarboxylic acid cycle</keyword>
<sequence>MCHWCGASVVGVHTFDRAAQSKGDDAVEGRRSERVMSFQALRRSVRSSRHAARYIAASASRNAAVRVDTLAVKGHTRVFSVVASAAQQRESCLRLQTPTKMRAFSSAGAEVVSVPSMGDSISEGTVVEWLKAPGDFVDADEVVVIIETDKVSVDVRAPMSGVLEAQLAEIDENVLVGAPLFSVVKQGAGSTQSAASPAAASSTPVEEAAATGVENLETINVPSMGDSISEGTIATVLKSVGDYVRADEAVLIVETDKVSVDVNAPVSGKITSVLAKVEDVVEVGSPLFVIDKAAPAPIESATPASSSSVQNAPASLQKPSTSSLASAPKPVNPILASPSSSSTSSPAVPTVSSTPTMGQYNRNETRVQMSALKLRASQRLKDTQNSAAMLSTFQECDLGNLIALRDELGDSFEKVHGVKIGIMSSFLKASAQALQRIPAANSFVDMDAKEIVYNDFVDINVAVASERGVVMPVVRNVERLSVVDIEKTLAALSEQARDGTLALEDLAGGTFTISNSGVNGALLSTSMLTAPQSAVLGVHGVKMRPTVHAGKVAPRPMMFLSLTYDHRIIDGREGVTLLKSIAEAISDPRRLLLDM</sequence>
<feature type="compositionally biased region" description="Low complexity" evidence="10">
    <location>
        <begin position="336"/>
        <end position="356"/>
    </location>
</feature>
<dbReference type="PROSITE" id="PS50968">
    <property type="entry name" value="BIOTINYL_LIPOYL"/>
    <property type="match status" value="2"/>
</dbReference>
<evidence type="ECO:0000256" key="4">
    <source>
        <dbReference type="ARBA" id="ARBA00022532"/>
    </source>
</evidence>
<dbReference type="SUPFAM" id="SSF52777">
    <property type="entry name" value="CoA-dependent acyltransferases"/>
    <property type="match status" value="1"/>
</dbReference>
<feature type="domain" description="Lipoyl-binding" evidence="11">
    <location>
        <begin position="109"/>
        <end position="184"/>
    </location>
</feature>
<dbReference type="Gene3D" id="3.30.559.10">
    <property type="entry name" value="Chloramphenicol acetyltransferase-like domain"/>
    <property type="match status" value="1"/>
</dbReference>
<dbReference type="Proteomes" id="UP001162060">
    <property type="component" value="Unassembled WGS sequence"/>
</dbReference>
<dbReference type="InterPro" id="IPR050537">
    <property type="entry name" value="2-oxoacid_dehydrogenase"/>
</dbReference>
<dbReference type="InterPro" id="IPR000089">
    <property type="entry name" value="Biotin_lipoyl"/>
</dbReference>
<accession>A0AAV1TGP2</accession>
<dbReference type="PANTHER" id="PTHR43416">
    <property type="entry name" value="DIHYDROLIPOYLLYSINE-RESIDUE SUCCINYLTRANSFERASE COMPONENT OF 2-OXOGLUTARATE DEHYDROGENASE COMPLEX, MITOCHONDRIAL-RELATED"/>
    <property type="match status" value="1"/>
</dbReference>
<organism evidence="12 13">
    <name type="scientific">Peronospora matthiolae</name>
    <dbReference type="NCBI Taxonomy" id="2874970"/>
    <lineage>
        <taxon>Eukaryota</taxon>
        <taxon>Sar</taxon>
        <taxon>Stramenopiles</taxon>
        <taxon>Oomycota</taxon>
        <taxon>Peronosporomycetes</taxon>
        <taxon>Peronosporales</taxon>
        <taxon>Peronosporaceae</taxon>
        <taxon>Peronospora</taxon>
    </lineage>
</organism>
<dbReference type="InterPro" id="IPR001078">
    <property type="entry name" value="2-oxoacid_DH_actylTfrase"/>
</dbReference>
<evidence type="ECO:0000256" key="3">
    <source>
        <dbReference type="ARBA" id="ARBA00007317"/>
    </source>
</evidence>
<evidence type="ECO:0000256" key="10">
    <source>
        <dbReference type="SAM" id="MobiDB-lite"/>
    </source>
</evidence>
<dbReference type="GO" id="GO:0004149">
    <property type="term" value="F:dihydrolipoyllysine-residue succinyltransferase activity"/>
    <property type="evidence" value="ECO:0007669"/>
    <property type="project" value="TreeGrafter"/>
</dbReference>
<dbReference type="GO" id="GO:0005739">
    <property type="term" value="C:mitochondrion"/>
    <property type="evidence" value="ECO:0007669"/>
    <property type="project" value="TreeGrafter"/>
</dbReference>
<comment type="similarity">
    <text evidence="3 9">Belongs to the 2-oxoacid dehydrogenase family.</text>
</comment>
<evidence type="ECO:0000256" key="1">
    <source>
        <dbReference type="ARBA" id="ARBA00001938"/>
    </source>
</evidence>
<evidence type="ECO:0000256" key="6">
    <source>
        <dbReference type="ARBA" id="ARBA00022823"/>
    </source>
</evidence>
<dbReference type="PROSITE" id="PS00189">
    <property type="entry name" value="LIPOYL"/>
    <property type="match status" value="2"/>
</dbReference>
<dbReference type="Gene3D" id="2.40.50.100">
    <property type="match status" value="2"/>
</dbReference>
<comment type="pathway">
    <text evidence="2">Amino-acid degradation; L-lysine degradation via saccharopine pathway; glutaryl-CoA from L-lysine: step 6/6.</text>
</comment>
<dbReference type="Pfam" id="PF00364">
    <property type="entry name" value="Biotin_lipoyl"/>
    <property type="match status" value="2"/>
</dbReference>
<gene>
    <name evidence="12" type="ORF">PM001_LOCUS5757</name>
</gene>
<evidence type="ECO:0000313" key="12">
    <source>
        <dbReference type="EMBL" id="CAK7918258.1"/>
    </source>
</evidence>
<dbReference type="SUPFAM" id="SSF51230">
    <property type="entry name" value="Single hybrid motif"/>
    <property type="match status" value="2"/>
</dbReference>
<evidence type="ECO:0000256" key="8">
    <source>
        <dbReference type="ARBA" id="ARBA00023315"/>
    </source>
</evidence>
<keyword evidence="7" id="KW-0809">Transit peptide</keyword>
<evidence type="ECO:0000256" key="7">
    <source>
        <dbReference type="ARBA" id="ARBA00022946"/>
    </source>
</evidence>
<dbReference type="Pfam" id="PF00198">
    <property type="entry name" value="2-oxoacid_dh"/>
    <property type="match status" value="1"/>
</dbReference>
<comment type="cofactor">
    <cofactor evidence="1 9">
        <name>(R)-lipoate</name>
        <dbReference type="ChEBI" id="CHEBI:83088"/>
    </cofactor>
</comment>
<reference evidence="12" key="1">
    <citation type="submission" date="2024-01" db="EMBL/GenBank/DDBJ databases">
        <authorList>
            <person name="Webb A."/>
        </authorList>
    </citation>
    <scope>NUCLEOTIDE SEQUENCE</scope>
    <source>
        <strain evidence="12">Pm1</strain>
    </source>
</reference>
<feature type="compositionally biased region" description="Polar residues" evidence="10">
    <location>
        <begin position="302"/>
        <end position="325"/>
    </location>
</feature>
<evidence type="ECO:0000256" key="5">
    <source>
        <dbReference type="ARBA" id="ARBA00022679"/>
    </source>
</evidence>
<dbReference type="InterPro" id="IPR003016">
    <property type="entry name" value="2-oxoA_DH_lipoyl-BS"/>
</dbReference>
<dbReference type="CDD" id="cd06849">
    <property type="entry name" value="lipoyl_domain"/>
    <property type="match status" value="2"/>
</dbReference>
<dbReference type="EC" id="2.3.1.-" evidence="9"/>
<comment type="caution">
    <text evidence="12">The sequence shown here is derived from an EMBL/GenBank/DDBJ whole genome shotgun (WGS) entry which is preliminary data.</text>
</comment>
<dbReference type="AlphaFoldDB" id="A0AAV1TGP2"/>
<dbReference type="EMBL" id="CAKLBY020000047">
    <property type="protein sequence ID" value="CAK7918258.1"/>
    <property type="molecule type" value="Genomic_DNA"/>
</dbReference>
<protein>
    <recommendedName>
        <fullName evidence="9">Dihydrolipoamide acetyltransferase component of pyruvate dehydrogenase complex</fullName>
        <ecNumber evidence="9">2.3.1.-</ecNumber>
    </recommendedName>
</protein>
<proteinExistence type="inferred from homology"/>
<evidence type="ECO:0000256" key="9">
    <source>
        <dbReference type="RuleBase" id="RU003423"/>
    </source>
</evidence>
<evidence type="ECO:0000259" key="11">
    <source>
        <dbReference type="PROSITE" id="PS50968"/>
    </source>
</evidence>
<feature type="region of interest" description="Disordered" evidence="10">
    <location>
        <begin position="299"/>
        <end position="359"/>
    </location>
</feature>
<dbReference type="InterPro" id="IPR011053">
    <property type="entry name" value="Single_hybrid_motif"/>
</dbReference>
<keyword evidence="8 9" id="KW-0012">Acyltransferase</keyword>
<feature type="domain" description="Lipoyl-binding" evidence="11">
    <location>
        <begin position="216"/>
        <end position="291"/>
    </location>
</feature>